<gene>
    <name evidence="2" type="ORF">DFR35_2259</name>
</gene>
<organism evidence="2 3">
    <name type="scientific">Sulfurisoma sediminicola</name>
    <dbReference type="NCBI Taxonomy" id="1381557"/>
    <lineage>
        <taxon>Bacteria</taxon>
        <taxon>Pseudomonadati</taxon>
        <taxon>Pseudomonadota</taxon>
        <taxon>Betaproteobacteria</taxon>
        <taxon>Nitrosomonadales</taxon>
        <taxon>Sterolibacteriaceae</taxon>
        <taxon>Sulfurisoma</taxon>
    </lineage>
</organism>
<evidence type="ECO:0000313" key="3">
    <source>
        <dbReference type="Proteomes" id="UP000268908"/>
    </source>
</evidence>
<dbReference type="RefSeq" id="WP_243642551.1">
    <property type="nucleotide sequence ID" value="NZ_BHVV01000003.1"/>
</dbReference>
<dbReference type="EMBL" id="RCCI01000006">
    <property type="protein sequence ID" value="RLJ63629.1"/>
    <property type="molecule type" value="Genomic_DNA"/>
</dbReference>
<protein>
    <submittedName>
        <fullName evidence="2">Uncharacterized protein</fullName>
    </submittedName>
</protein>
<accession>A0A497XBJ1</accession>
<evidence type="ECO:0000256" key="1">
    <source>
        <dbReference type="SAM" id="SignalP"/>
    </source>
</evidence>
<reference evidence="2 3" key="1">
    <citation type="submission" date="2018-10" db="EMBL/GenBank/DDBJ databases">
        <title>Genomic Encyclopedia of Type Strains, Phase IV (KMG-IV): sequencing the most valuable type-strain genomes for metagenomic binning, comparative biology and taxonomic classification.</title>
        <authorList>
            <person name="Goeker M."/>
        </authorList>
    </citation>
    <scope>NUCLEOTIDE SEQUENCE [LARGE SCALE GENOMIC DNA]</scope>
    <source>
        <strain evidence="2 3">DSM 26916</strain>
    </source>
</reference>
<comment type="caution">
    <text evidence="2">The sequence shown here is derived from an EMBL/GenBank/DDBJ whole genome shotgun (WGS) entry which is preliminary data.</text>
</comment>
<feature type="chain" id="PRO_5019767252" evidence="1">
    <location>
        <begin position="20"/>
        <end position="290"/>
    </location>
</feature>
<keyword evidence="3" id="KW-1185">Reference proteome</keyword>
<feature type="signal peptide" evidence="1">
    <location>
        <begin position="1"/>
        <end position="19"/>
    </location>
</feature>
<dbReference type="Proteomes" id="UP000268908">
    <property type="component" value="Unassembled WGS sequence"/>
</dbReference>
<dbReference type="AlphaFoldDB" id="A0A497XBJ1"/>
<evidence type="ECO:0000313" key="2">
    <source>
        <dbReference type="EMBL" id="RLJ63629.1"/>
    </source>
</evidence>
<keyword evidence="1" id="KW-0732">Signal</keyword>
<proteinExistence type="predicted"/>
<sequence>MKRLISGAVLMLAAMSAWALQPFVHPDAKVAGGGVKAAMSAAEQKLTGAGFTVVGKYQPQGIPSHGVIVVTDSGLTDAVKGIGGTAVVAIPIRVGVKSDGTVSYANPEYWGRAYLRKSFGKAEGAIKGVVGKLEKAFGAGKPFGGEVDADDLANYKYMFGMERFDDRSTVKDWGNFDTALKTVRDNLAKGAGNLSKVYELVYADKKIAVIGVAMNDKTNGEGSWIGKVGGAEHIAALPWEVFIVDGKVMALHGRFRTALAFPSLTMGQFMSIGDHPDTALKMMEDVAGVK</sequence>
<name>A0A497XBJ1_9PROT</name>